<organism evidence="7 8">
    <name type="scientific">Kwoniella europaea PYCC6329</name>
    <dbReference type="NCBI Taxonomy" id="1423913"/>
    <lineage>
        <taxon>Eukaryota</taxon>
        <taxon>Fungi</taxon>
        <taxon>Dikarya</taxon>
        <taxon>Basidiomycota</taxon>
        <taxon>Agaricomycotina</taxon>
        <taxon>Tremellomycetes</taxon>
        <taxon>Tremellales</taxon>
        <taxon>Cryptococcaceae</taxon>
        <taxon>Kwoniella</taxon>
    </lineage>
</organism>
<dbReference type="GeneID" id="91102559"/>
<dbReference type="EC" id="2.1.1.37" evidence="1"/>
<evidence type="ECO:0000313" key="8">
    <source>
        <dbReference type="Proteomes" id="UP001358614"/>
    </source>
</evidence>
<keyword evidence="3 5" id="KW-0808">Transferase</keyword>
<dbReference type="AlphaFoldDB" id="A0AAX4KH07"/>
<dbReference type="GO" id="GO:0005634">
    <property type="term" value="C:nucleus"/>
    <property type="evidence" value="ECO:0007669"/>
    <property type="project" value="TreeGrafter"/>
</dbReference>
<reference evidence="7 8" key="1">
    <citation type="submission" date="2024-01" db="EMBL/GenBank/DDBJ databases">
        <title>Comparative genomics of Cryptococcus and Kwoniella reveals pathogenesis evolution and contrasting modes of karyotype evolution via chromosome fusion or intercentromeric recombination.</title>
        <authorList>
            <person name="Coelho M.A."/>
            <person name="David-Palma M."/>
            <person name="Shea T."/>
            <person name="Bowers K."/>
            <person name="McGinley-Smith S."/>
            <person name="Mohammad A.W."/>
            <person name="Gnirke A."/>
            <person name="Yurkov A.M."/>
            <person name="Nowrousian M."/>
            <person name="Sun S."/>
            <person name="Cuomo C.A."/>
            <person name="Heitman J."/>
        </authorList>
    </citation>
    <scope>NUCLEOTIDE SEQUENCE [LARGE SCALE GENOMIC DNA]</scope>
    <source>
        <strain evidence="7 8">PYCC6329</strain>
    </source>
</reference>
<comment type="similarity">
    <text evidence="5">Belongs to the class I-like SAM-binding methyltransferase superfamily. C5-methyltransferase family.</text>
</comment>
<dbReference type="InterPro" id="IPR001525">
    <property type="entry name" value="C5_MeTfrase"/>
</dbReference>
<dbReference type="InterPro" id="IPR029063">
    <property type="entry name" value="SAM-dependent_MTases_sf"/>
</dbReference>
<protein>
    <recommendedName>
        <fullName evidence="1">DNA (cytosine-5-)-methyltransferase</fullName>
        <ecNumber evidence="1">2.1.1.37</ecNumber>
    </recommendedName>
</protein>
<keyword evidence="8" id="KW-1185">Reference proteome</keyword>
<keyword evidence="4 5" id="KW-0949">S-adenosyl-L-methionine</keyword>
<dbReference type="Gene3D" id="2.30.30.490">
    <property type="match status" value="1"/>
</dbReference>
<keyword evidence="2 5" id="KW-0489">Methyltransferase</keyword>
<dbReference type="PROSITE" id="PS51679">
    <property type="entry name" value="SAM_MT_C5"/>
    <property type="match status" value="1"/>
</dbReference>
<dbReference type="EMBL" id="CP144089">
    <property type="protein sequence ID" value="WWD05675.1"/>
    <property type="molecule type" value="Genomic_DNA"/>
</dbReference>
<sequence length="922" mass="103841">MSSRYIIEIDDSDSEVELIDITSRSTSTSSSTLRSEDENIKKRKRESTIEVISSDDDEENEEIRTQLRELSVQVESVSSKGKQKAASSSSSATTPSKRHKPRRSNQPSTSPSEHDQGRHHFQSQTVTGSQEYLKFRLTWVEDNVDIPTGKRITHNIDGFEEDCTKIHRKGFTHNDVQISVDDAIILPHHPPLYALIRSIFTLKFDDATIKDKHFAHVHYLKSPISNVNSSSRAGELFLRNAQCQDIPIKQIFKGKKLDFELIGGIKGMRRGNSKYFCQFVDQPSLSTIREPFFQDRFDGCDSCASRHQKHKFDNPYLVKTTLHLGGDEYHIYDFVAIDPKVRGRIFTIGQIQGWSTINGELMVRMRRLKRFGEVIGAKYNGFVSNHCLVVTDEYEDHSVKLIMSKLYVLPKEGDMQAFERHNSFFCFERITNPNNPNAICALQKPLRTCSPCLESAKQPHQDLEDCLRACRFTAADYYSGAGGFILPGLDIFDWVSAADTDKVACQTLHNLKRKAPRMTVHYGRISDIYQYTTSRDFRTDTPEAFPSSGSVFLMTGGPPCQGHSRVNHANNPSSGKIPDPRNDELWVMLAEVFRLRPYVVIIENVSAFKDDKVGNDSASREDNYGRAAMKELSQNGYACRLGIIDSRGYGTPQNRLRTFILGVKVGLPLPDFPAPTHASPKTTATVFKSEKNGNLKPFYLGQRATPGTGLHPAVTIKDAVSDFPAFEYLPPPGIPRIPRRPQIPVFEGGRDGQQGNHTRVGFAHRIPHASTPLNDYQKEKRGDATSVHDHYTSYVTDGAKKIIFASAREVKPQGCDRRAIGSEGFSTLLTNSSPGQKGTAVIHYSQDRKFTIAERKRAMGWPDWHRLAGTPLDQDRQTGNGVCFESVQAIYMALVKEIILPWWIEGGRPTENVFEKFKMDHP</sequence>
<evidence type="ECO:0000256" key="1">
    <source>
        <dbReference type="ARBA" id="ARBA00011975"/>
    </source>
</evidence>
<dbReference type="InterPro" id="IPR050390">
    <property type="entry name" value="C5-Methyltransferase"/>
</dbReference>
<feature type="active site" evidence="5">
    <location>
        <position position="560"/>
    </location>
</feature>
<evidence type="ECO:0000256" key="4">
    <source>
        <dbReference type="ARBA" id="ARBA00022691"/>
    </source>
</evidence>
<evidence type="ECO:0000256" key="2">
    <source>
        <dbReference type="ARBA" id="ARBA00022603"/>
    </source>
</evidence>
<dbReference type="KEGG" id="ker:91102559"/>
<dbReference type="Gene3D" id="3.90.120.10">
    <property type="entry name" value="DNA Methylase, subunit A, domain 2"/>
    <property type="match status" value="1"/>
</dbReference>
<dbReference type="Gene3D" id="3.40.50.150">
    <property type="entry name" value="Vaccinia Virus protein VP39"/>
    <property type="match status" value="1"/>
</dbReference>
<evidence type="ECO:0000313" key="7">
    <source>
        <dbReference type="EMBL" id="WWD05675.1"/>
    </source>
</evidence>
<dbReference type="GO" id="GO:0003677">
    <property type="term" value="F:DNA binding"/>
    <property type="evidence" value="ECO:0007669"/>
    <property type="project" value="TreeGrafter"/>
</dbReference>
<dbReference type="GO" id="GO:0003886">
    <property type="term" value="F:DNA (cytosine-5-)-methyltransferase activity"/>
    <property type="evidence" value="ECO:0007669"/>
    <property type="project" value="UniProtKB-EC"/>
</dbReference>
<name>A0AAX4KH07_9TREE</name>
<dbReference type="PANTHER" id="PTHR10629:SF52">
    <property type="entry name" value="DNA (CYTOSINE-5)-METHYLTRANSFERASE 1"/>
    <property type="match status" value="1"/>
</dbReference>
<dbReference type="PANTHER" id="PTHR10629">
    <property type="entry name" value="CYTOSINE-SPECIFIC METHYLTRANSFERASE"/>
    <property type="match status" value="1"/>
</dbReference>
<dbReference type="GO" id="GO:0044027">
    <property type="term" value="P:negative regulation of gene expression via chromosomal CpG island methylation"/>
    <property type="evidence" value="ECO:0007669"/>
    <property type="project" value="TreeGrafter"/>
</dbReference>
<dbReference type="GO" id="GO:0032259">
    <property type="term" value="P:methylation"/>
    <property type="evidence" value="ECO:0007669"/>
    <property type="project" value="UniProtKB-KW"/>
</dbReference>
<gene>
    <name evidence="7" type="ORF">V865_003756</name>
</gene>
<accession>A0AAX4KH07</accession>
<dbReference type="Pfam" id="PF00145">
    <property type="entry name" value="DNA_methylase"/>
    <property type="match status" value="1"/>
</dbReference>
<evidence type="ECO:0000256" key="3">
    <source>
        <dbReference type="ARBA" id="ARBA00022679"/>
    </source>
</evidence>
<dbReference type="RefSeq" id="XP_066083642.1">
    <property type="nucleotide sequence ID" value="XM_066227545.1"/>
</dbReference>
<dbReference type="SUPFAM" id="SSF53335">
    <property type="entry name" value="S-adenosyl-L-methionine-dependent methyltransferases"/>
    <property type="match status" value="1"/>
</dbReference>
<dbReference type="PRINTS" id="PR00105">
    <property type="entry name" value="C5METTRFRASE"/>
</dbReference>
<feature type="compositionally biased region" description="Low complexity" evidence="6">
    <location>
        <begin position="76"/>
        <end position="92"/>
    </location>
</feature>
<dbReference type="InterPro" id="IPR043151">
    <property type="entry name" value="BAH_sf"/>
</dbReference>
<feature type="compositionally biased region" description="Low complexity" evidence="6">
    <location>
        <begin position="20"/>
        <end position="33"/>
    </location>
</feature>
<proteinExistence type="inferred from homology"/>
<evidence type="ECO:0000256" key="5">
    <source>
        <dbReference type="PROSITE-ProRule" id="PRU01016"/>
    </source>
</evidence>
<feature type="region of interest" description="Disordered" evidence="6">
    <location>
        <begin position="20"/>
        <end position="127"/>
    </location>
</feature>
<evidence type="ECO:0000256" key="6">
    <source>
        <dbReference type="SAM" id="MobiDB-lite"/>
    </source>
</evidence>
<dbReference type="Proteomes" id="UP001358614">
    <property type="component" value="Chromosome 1"/>
</dbReference>